<proteinExistence type="predicted"/>
<sequence>MRERDQAALNAFLDSPVDRPTLGIVYGRRRIGKSTMLVKQVEDRGGFYFEAIRVETPVQLERLGTAIGEHLGVGRLALGSWEEAFAALLQLGDNGPIPVVLDEFGHLIEADSSVESALTTALGPAALRRSNSKARLVLCGSAIALMRALTEGEAPLRGRAGLELVMQPDDFRVAATRLRVDAGLDTAARVYSVIGGVVGYATDMVNFDLPAGRSDFDRWVTERVLSPAATLRREATTLLAEDPLLGGKNALLHHSILGAIANGSVTASGISSKVRRPISNVDPVLRRLIDSGFIVRHDDPIRTRRPLYALADPFLQFHYAVLEPNGSAFRGRELSSMWSDHLASVYGSLVRGPVFEEMTRSWSTQFASRSTLPIRDHVGPSLARVDGKDRQIDVLVAGPGETPSARMISAIGEAKAGEELTERHLRSLEQIRTALGENAAQAKLLLFGERVQKKLIEVAAGRADVEIIDLERLYTGE</sequence>
<gene>
    <name evidence="1" type="ORF">UFOPK1392_01925</name>
    <name evidence="2" type="ORF">UFOPK3733_01769</name>
</gene>
<dbReference type="PANTHER" id="PTHR34704:SF1">
    <property type="entry name" value="ATPASE"/>
    <property type="match status" value="1"/>
</dbReference>
<reference evidence="1" key="1">
    <citation type="submission" date="2020-05" db="EMBL/GenBank/DDBJ databases">
        <authorList>
            <person name="Chiriac C."/>
            <person name="Salcher M."/>
            <person name="Ghai R."/>
            <person name="Kavagutti S V."/>
        </authorList>
    </citation>
    <scope>NUCLEOTIDE SEQUENCE</scope>
</reference>
<dbReference type="PANTHER" id="PTHR34704">
    <property type="entry name" value="ATPASE"/>
    <property type="match status" value="1"/>
</dbReference>
<dbReference type="Gene3D" id="3.40.50.300">
    <property type="entry name" value="P-loop containing nucleotide triphosphate hydrolases"/>
    <property type="match status" value="1"/>
</dbReference>
<dbReference type="SUPFAM" id="SSF46785">
    <property type="entry name" value="Winged helix' DNA-binding domain"/>
    <property type="match status" value="1"/>
</dbReference>
<protein>
    <submittedName>
        <fullName evidence="1">Unannotated protein</fullName>
    </submittedName>
</protein>
<evidence type="ECO:0000313" key="1">
    <source>
        <dbReference type="EMBL" id="CAB4324161.1"/>
    </source>
</evidence>
<dbReference type="SUPFAM" id="SSF52540">
    <property type="entry name" value="P-loop containing nucleoside triphosphate hydrolases"/>
    <property type="match status" value="1"/>
</dbReference>
<organism evidence="1">
    <name type="scientific">freshwater metagenome</name>
    <dbReference type="NCBI Taxonomy" id="449393"/>
    <lineage>
        <taxon>unclassified sequences</taxon>
        <taxon>metagenomes</taxon>
        <taxon>ecological metagenomes</taxon>
    </lineage>
</organism>
<evidence type="ECO:0000313" key="2">
    <source>
        <dbReference type="EMBL" id="CAB4949263.1"/>
    </source>
</evidence>
<dbReference type="InterPro" id="IPR036390">
    <property type="entry name" value="WH_DNA-bd_sf"/>
</dbReference>
<name>A0A6J5YI66_9ZZZZ</name>
<dbReference type="InterPro" id="IPR027417">
    <property type="entry name" value="P-loop_NTPase"/>
</dbReference>
<dbReference type="EMBL" id="CAFBNC010000112">
    <property type="protein sequence ID" value="CAB4949263.1"/>
    <property type="molecule type" value="Genomic_DNA"/>
</dbReference>
<dbReference type="EMBL" id="CAEMXZ010000110">
    <property type="protein sequence ID" value="CAB4324161.1"/>
    <property type="molecule type" value="Genomic_DNA"/>
</dbReference>
<dbReference type="AlphaFoldDB" id="A0A6J5YI66"/>
<accession>A0A6J5YI66</accession>